<feature type="signal peptide" evidence="1">
    <location>
        <begin position="1"/>
        <end position="26"/>
    </location>
</feature>
<dbReference type="KEGG" id="rsi:Runsl_1446"/>
<organism evidence="2 3">
    <name type="scientific">Runella slithyformis (strain ATCC 29530 / DSM 19594 / LMG 11500 / NCIMB 11436 / LSU 4)</name>
    <dbReference type="NCBI Taxonomy" id="761193"/>
    <lineage>
        <taxon>Bacteria</taxon>
        <taxon>Pseudomonadati</taxon>
        <taxon>Bacteroidota</taxon>
        <taxon>Cytophagia</taxon>
        <taxon>Cytophagales</taxon>
        <taxon>Spirosomataceae</taxon>
        <taxon>Runella</taxon>
    </lineage>
</organism>
<dbReference type="InterPro" id="IPR026341">
    <property type="entry name" value="T9SS_type_B"/>
</dbReference>
<dbReference type="EMBL" id="CP002859">
    <property type="protein sequence ID" value="AEI47872.1"/>
    <property type="molecule type" value="Genomic_DNA"/>
</dbReference>
<dbReference type="PROSITE" id="PS51257">
    <property type="entry name" value="PROKAR_LIPOPROTEIN"/>
    <property type="match status" value="1"/>
</dbReference>
<protein>
    <recommendedName>
        <fullName evidence="4">Gliding motility-associated C-terminal domain-containing protein</fullName>
    </recommendedName>
</protein>
<dbReference type="AlphaFoldDB" id="A0A7U3ZIP4"/>
<reference evidence="2 3" key="2">
    <citation type="journal article" date="2012" name="Stand. Genomic Sci.">
        <title>Complete genome sequence of the aquatic bacterium Runella slithyformis type strain (LSU 4(T)).</title>
        <authorList>
            <person name="Copeland A."/>
            <person name="Zhang X."/>
            <person name="Misra M."/>
            <person name="Lapidus A."/>
            <person name="Nolan M."/>
            <person name="Lucas S."/>
            <person name="Deshpande S."/>
            <person name="Cheng J.F."/>
            <person name="Tapia R."/>
            <person name="Goodwin L.A."/>
            <person name="Pitluck S."/>
            <person name="Liolios K."/>
            <person name="Pagani I."/>
            <person name="Ivanova N."/>
            <person name="Mikhailova N."/>
            <person name="Pati A."/>
            <person name="Chen A."/>
            <person name="Palaniappan K."/>
            <person name="Land M."/>
            <person name="Hauser L."/>
            <person name="Pan C."/>
            <person name="Jeffries C.D."/>
            <person name="Detter J.C."/>
            <person name="Brambilla E.M."/>
            <person name="Rohde M."/>
            <person name="Djao O.D."/>
            <person name="Goker M."/>
            <person name="Sikorski J."/>
            <person name="Tindall B.J."/>
            <person name="Woyke T."/>
            <person name="Bristow J."/>
            <person name="Eisen J.A."/>
            <person name="Markowitz V."/>
            <person name="Hugenholtz P."/>
            <person name="Kyrpides N.C."/>
            <person name="Klenk H.P."/>
            <person name="Mavromatis K."/>
        </authorList>
    </citation>
    <scope>NUCLEOTIDE SEQUENCE [LARGE SCALE GENOMIC DNA]</scope>
    <source>
        <strain evidence="3">ATCC 29530 / DSM 19594 / LMG 11500 / NCIMB 11436 / LSU 4</strain>
    </source>
</reference>
<proteinExistence type="predicted"/>
<evidence type="ECO:0000256" key="1">
    <source>
        <dbReference type="SAM" id="SignalP"/>
    </source>
</evidence>
<keyword evidence="1" id="KW-0732">Signal</keyword>
<dbReference type="Proteomes" id="UP000000493">
    <property type="component" value="Chromosome"/>
</dbReference>
<gene>
    <name evidence="2" type="ordered locus">Runsl_1446</name>
</gene>
<dbReference type="Pfam" id="PF13585">
    <property type="entry name" value="CHU_C"/>
    <property type="match status" value="1"/>
</dbReference>
<feature type="chain" id="PRO_5031028448" description="Gliding motility-associated C-terminal domain-containing protein" evidence="1">
    <location>
        <begin position="27"/>
        <end position="780"/>
    </location>
</feature>
<evidence type="ECO:0000313" key="3">
    <source>
        <dbReference type="Proteomes" id="UP000000493"/>
    </source>
</evidence>
<reference evidence="3" key="1">
    <citation type="submission" date="2011-06" db="EMBL/GenBank/DDBJ databases">
        <title>The complete genome of chromosome of Runella slithyformis DSM 19594.</title>
        <authorList>
            <consortium name="US DOE Joint Genome Institute (JGI-PGF)"/>
            <person name="Lucas S."/>
            <person name="Han J."/>
            <person name="Lapidus A."/>
            <person name="Bruce D."/>
            <person name="Goodwin L."/>
            <person name="Pitluck S."/>
            <person name="Peters L."/>
            <person name="Kyrpides N."/>
            <person name="Mavromatis K."/>
            <person name="Ivanova N."/>
            <person name="Ovchinnikova G."/>
            <person name="Zhang X."/>
            <person name="Misra M."/>
            <person name="Detter J.C."/>
            <person name="Tapia R."/>
            <person name="Han C."/>
            <person name="Land M."/>
            <person name="Hauser L."/>
            <person name="Markowitz V."/>
            <person name="Cheng J.-F."/>
            <person name="Hugenholtz P."/>
            <person name="Woyke T."/>
            <person name="Wu D."/>
            <person name="Tindall B."/>
            <person name="Faehrich R."/>
            <person name="Brambilla E."/>
            <person name="Klenk H.-P."/>
            <person name="Eisen J.A."/>
        </authorList>
    </citation>
    <scope>NUCLEOTIDE SEQUENCE [LARGE SCALE GENOMIC DNA]</scope>
    <source>
        <strain evidence="3">ATCC 29530 / DSM 19594 / LMG 11500 / NCIMB 11436 / LSU 4</strain>
    </source>
</reference>
<name>A0A7U3ZIP4_RUNSL</name>
<keyword evidence="3" id="KW-1185">Reference proteome</keyword>
<evidence type="ECO:0000313" key="2">
    <source>
        <dbReference type="EMBL" id="AEI47872.1"/>
    </source>
</evidence>
<sequence length="780" mass="83099">MKLRSTLGLVMGAVLFLFSCHRSAIAQINCDDVPAPVISCQKQISCAGQPVTLKAEGCTGTVEWSNQKTGATLTVYPTQTTAYKAVCLKGSCKSKPSGQLVITVSVPATPIVEADKNKICLGDSVVLTTRGCVGEVIWSNGMMGKTITVHPIATAKYTATCRTEGCVSCFADDIIIAVMGGEPLFLKASQPIICQGQSSILSATGNCAGQIKWSTNETGRTITVRPEHTTDYWALCEAEGCVAVKSSLSIQVSPPSAPIVNADKRIICAGELLTLSAEGCVGTVIWSNKMEGSTISVTPTETIGYTALCEQGTCRSSESSRIIVTVQGSVPLKPQVVTELKNECPFTTVDLSSAIKSQAFPDVIHEAHMSNSPSSPLVTEVGAIAENRTYYLFARTKEGCYSESSLVNIVINACQNPLPGCATNPATATIVKTELTASGNFSLEGKLGGIASNGQWKSNGTGTFNTASGLSVIYTPSPEDRQAGNVSIQFSSDDPDGDGPCKAGVEVKELKIKAMPVHPKEMIGVNKLVKSWSRIATNLFEIEYTLQIVNMGKSNLTAVQLTDSLDKVFKNGAVITQKPIVKTADLPTNTLKAGGLDTTFTGQNGNYTLLTQEAGALLPAQTWTLHIKTVVNIANAADSIFYNTAYAHATDVNGILCADQSVNGNWPDLNQNEDPTDDAFPTALSLNSLRDTGNDFFIPEGFSPNSDGINDFLIVKKPEGITVSLEVYNRWGGLVYQSNDYKNNWNGGIAAQNNVSAGTYFYVVRFSDGREFSKFLTINR</sequence>
<evidence type="ECO:0008006" key="4">
    <source>
        <dbReference type="Google" id="ProtNLM"/>
    </source>
</evidence>
<dbReference type="NCBIfam" id="TIGR04131">
    <property type="entry name" value="Bac_Flav_CTERM"/>
    <property type="match status" value="1"/>
</dbReference>
<accession>A0A7U3ZIP4</accession>